<dbReference type="Proteomes" id="UP000306236">
    <property type="component" value="Unassembled WGS sequence"/>
</dbReference>
<accession>A0A4S5BLW3</accession>
<reference evidence="1 2" key="1">
    <citation type="submission" date="2019-04" db="EMBL/GenBank/DDBJ databases">
        <title>Lampropedia sp YIM MLB12 draf genome.</title>
        <authorList>
            <person name="Wang Y.-X."/>
        </authorList>
    </citation>
    <scope>NUCLEOTIDE SEQUENCE [LARGE SCALE GENOMIC DNA]</scope>
    <source>
        <strain evidence="1 2">YIM MLB12</strain>
    </source>
</reference>
<evidence type="ECO:0000313" key="2">
    <source>
        <dbReference type="Proteomes" id="UP000306236"/>
    </source>
</evidence>
<name>A0A4S5BLW3_9BURK</name>
<dbReference type="AlphaFoldDB" id="A0A4S5BLW3"/>
<dbReference type="EMBL" id="SSWX01000038">
    <property type="protein sequence ID" value="THJ30698.1"/>
    <property type="molecule type" value="Genomic_DNA"/>
</dbReference>
<protein>
    <submittedName>
        <fullName evidence="1">Uncharacterized protein</fullName>
    </submittedName>
</protein>
<sequence>MLQKAANSGLDTSLLALLVPVVPIAVCTQSQPHTFVLLHELAASSLFRQGLNQTLHSWHMQVPQGWDLLLTLWP</sequence>
<proteinExistence type="predicted"/>
<organism evidence="1 2">
    <name type="scientific">Lampropedia aestuarii</name>
    <dbReference type="NCBI Taxonomy" id="2562762"/>
    <lineage>
        <taxon>Bacteria</taxon>
        <taxon>Pseudomonadati</taxon>
        <taxon>Pseudomonadota</taxon>
        <taxon>Betaproteobacteria</taxon>
        <taxon>Burkholderiales</taxon>
        <taxon>Comamonadaceae</taxon>
        <taxon>Lampropedia</taxon>
    </lineage>
</organism>
<evidence type="ECO:0000313" key="1">
    <source>
        <dbReference type="EMBL" id="THJ30698.1"/>
    </source>
</evidence>
<dbReference type="RefSeq" id="WP_136407962.1">
    <property type="nucleotide sequence ID" value="NZ_SSWX01000038.1"/>
</dbReference>
<comment type="caution">
    <text evidence="1">The sequence shown here is derived from an EMBL/GenBank/DDBJ whole genome shotgun (WGS) entry which is preliminary data.</text>
</comment>
<gene>
    <name evidence="1" type="ORF">E8K88_17490</name>
</gene>
<keyword evidence="2" id="KW-1185">Reference proteome</keyword>